<protein>
    <submittedName>
        <fullName evidence="2">Uncharacterized protein</fullName>
    </submittedName>
</protein>
<organism evidence="2 3">
    <name type="scientific">Clathrospora elynae</name>
    <dbReference type="NCBI Taxonomy" id="706981"/>
    <lineage>
        <taxon>Eukaryota</taxon>
        <taxon>Fungi</taxon>
        <taxon>Dikarya</taxon>
        <taxon>Ascomycota</taxon>
        <taxon>Pezizomycotina</taxon>
        <taxon>Dothideomycetes</taxon>
        <taxon>Pleosporomycetidae</taxon>
        <taxon>Pleosporales</taxon>
        <taxon>Diademaceae</taxon>
        <taxon>Clathrospora</taxon>
    </lineage>
</organism>
<proteinExistence type="predicted"/>
<accession>A0A6A5S525</accession>
<keyword evidence="1" id="KW-0472">Membrane</keyword>
<sequence length="118" mass="13356">MVAYSNLGELDIKLFEQRFSLLWNSLFKISVEYICIMGGNMTPPPYFDTLLNTTSITTFALPPVYAINKPWVALFFVSVAIMFFAAVFSLVIHLRCHARSLPGFVSSLIRDSKFFSDS</sequence>
<gene>
    <name evidence="2" type="ORF">EJ02DRAFT_415284</name>
</gene>
<dbReference type="AlphaFoldDB" id="A0A6A5S525"/>
<evidence type="ECO:0000313" key="2">
    <source>
        <dbReference type="EMBL" id="KAF1935725.1"/>
    </source>
</evidence>
<evidence type="ECO:0000313" key="3">
    <source>
        <dbReference type="Proteomes" id="UP000800038"/>
    </source>
</evidence>
<evidence type="ECO:0000256" key="1">
    <source>
        <dbReference type="SAM" id="Phobius"/>
    </source>
</evidence>
<feature type="transmembrane region" description="Helical" evidence="1">
    <location>
        <begin position="71"/>
        <end position="92"/>
    </location>
</feature>
<keyword evidence="1" id="KW-0812">Transmembrane</keyword>
<dbReference type="EMBL" id="ML976240">
    <property type="protein sequence ID" value="KAF1935725.1"/>
    <property type="molecule type" value="Genomic_DNA"/>
</dbReference>
<name>A0A6A5S525_9PLEO</name>
<dbReference type="Proteomes" id="UP000800038">
    <property type="component" value="Unassembled WGS sequence"/>
</dbReference>
<keyword evidence="3" id="KW-1185">Reference proteome</keyword>
<keyword evidence="1" id="KW-1133">Transmembrane helix</keyword>
<dbReference type="OrthoDB" id="3726939at2759"/>
<reference evidence="2" key="1">
    <citation type="journal article" date="2020" name="Stud. Mycol.">
        <title>101 Dothideomycetes genomes: a test case for predicting lifestyles and emergence of pathogens.</title>
        <authorList>
            <person name="Haridas S."/>
            <person name="Albert R."/>
            <person name="Binder M."/>
            <person name="Bloem J."/>
            <person name="Labutti K."/>
            <person name="Salamov A."/>
            <person name="Andreopoulos B."/>
            <person name="Baker S."/>
            <person name="Barry K."/>
            <person name="Bills G."/>
            <person name="Bluhm B."/>
            <person name="Cannon C."/>
            <person name="Castanera R."/>
            <person name="Culley D."/>
            <person name="Daum C."/>
            <person name="Ezra D."/>
            <person name="Gonzalez J."/>
            <person name="Henrissat B."/>
            <person name="Kuo A."/>
            <person name="Liang C."/>
            <person name="Lipzen A."/>
            <person name="Lutzoni F."/>
            <person name="Magnuson J."/>
            <person name="Mondo S."/>
            <person name="Nolan M."/>
            <person name="Ohm R."/>
            <person name="Pangilinan J."/>
            <person name="Park H.-J."/>
            <person name="Ramirez L."/>
            <person name="Alfaro M."/>
            <person name="Sun H."/>
            <person name="Tritt A."/>
            <person name="Yoshinaga Y."/>
            <person name="Zwiers L.-H."/>
            <person name="Turgeon B."/>
            <person name="Goodwin S."/>
            <person name="Spatafora J."/>
            <person name="Crous P."/>
            <person name="Grigoriev I."/>
        </authorList>
    </citation>
    <scope>NUCLEOTIDE SEQUENCE</scope>
    <source>
        <strain evidence="2">CBS 161.51</strain>
    </source>
</reference>